<dbReference type="PANTHER" id="PTHR43557:SF2">
    <property type="entry name" value="RIESKE DOMAIN-CONTAINING PROTEIN-RELATED"/>
    <property type="match status" value="1"/>
</dbReference>
<dbReference type="RefSeq" id="WP_164696994.1">
    <property type="nucleotide sequence ID" value="NZ_JAAIKB010000012.1"/>
</dbReference>
<organism evidence="7 8">
    <name type="scientific">Falsiroseomonas algicola</name>
    <dbReference type="NCBI Taxonomy" id="2716930"/>
    <lineage>
        <taxon>Bacteria</taxon>
        <taxon>Pseudomonadati</taxon>
        <taxon>Pseudomonadota</taxon>
        <taxon>Alphaproteobacteria</taxon>
        <taxon>Acetobacterales</taxon>
        <taxon>Roseomonadaceae</taxon>
        <taxon>Falsiroseomonas</taxon>
    </lineage>
</organism>
<dbReference type="InterPro" id="IPR016156">
    <property type="entry name" value="FAD/NAD-linked_Rdtase_dimer_sf"/>
</dbReference>
<proteinExistence type="predicted"/>
<gene>
    <name evidence="7" type="ORF">G3576_23925</name>
</gene>
<dbReference type="Gene3D" id="3.30.390.30">
    <property type="match status" value="1"/>
</dbReference>
<comment type="caution">
    <text evidence="7">The sequence shown here is derived from an EMBL/GenBank/DDBJ whole genome shotgun (WGS) entry which is preliminary data.</text>
</comment>
<dbReference type="PRINTS" id="PR00368">
    <property type="entry name" value="FADPNR"/>
</dbReference>
<accession>A0A6M1LSS8</accession>
<dbReference type="GO" id="GO:0016651">
    <property type="term" value="F:oxidoreductase activity, acting on NAD(P)H"/>
    <property type="evidence" value="ECO:0007669"/>
    <property type="project" value="TreeGrafter"/>
</dbReference>
<dbReference type="Pfam" id="PF07992">
    <property type="entry name" value="Pyr_redox_2"/>
    <property type="match status" value="1"/>
</dbReference>
<feature type="domain" description="FAD/NAD(P)-binding" evidence="5">
    <location>
        <begin position="4"/>
        <end position="301"/>
    </location>
</feature>
<evidence type="ECO:0000256" key="1">
    <source>
        <dbReference type="ARBA" id="ARBA00001974"/>
    </source>
</evidence>
<keyword evidence="3" id="KW-0274">FAD</keyword>
<dbReference type="InterPro" id="IPR036188">
    <property type="entry name" value="FAD/NAD-bd_sf"/>
</dbReference>
<evidence type="ECO:0000313" key="8">
    <source>
        <dbReference type="Proteomes" id="UP000475385"/>
    </source>
</evidence>
<dbReference type="Gene3D" id="3.50.50.60">
    <property type="entry name" value="FAD/NAD(P)-binding domain"/>
    <property type="match status" value="2"/>
</dbReference>
<dbReference type="Proteomes" id="UP000475385">
    <property type="component" value="Unassembled WGS sequence"/>
</dbReference>
<evidence type="ECO:0000313" key="7">
    <source>
        <dbReference type="EMBL" id="NGM23082.1"/>
    </source>
</evidence>
<dbReference type="SUPFAM" id="SSF51905">
    <property type="entry name" value="FAD/NAD(P)-binding domain"/>
    <property type="match status" value="2"/>
</dbReference>
<dbReference type="InterPro" id="IPR023753">
    <property type="entry name" value="FAD/NAD-binding_dom"/>
</dbReference>
<dbReference type="PANTHER" id="PTHR43557">
    <property type="entry name" value="APOPTOSIS-INDUCING FACTOR 1"/>
    <property type="match status" value="1"/>
</dbReference>
<protein>
    <submittedName>
        <fullName evidence="7">FAD-dependent oxidoreductase</fullName>
    </submittedName>
</protein>
<dbReference type="InterPro" id="IPR050446">
    <property type="entry name" value="FAD-oxidoreductase/Apoptosis"/>
</dbReference>
<dbReference type="EMBL" id="JAAIKB010000012">
    <property type="protein sequence ID" value="NGM23082.1"/>
    <property type="molecule type" value="Genomic_DNA"/>
</dbReference>
<dbReference type="PRINTS" id="PR00411">
    <property type="entry name" value="PNDRDTASEI"/>
</dbReference>
<evidence type="ECO:0000259" key="6">
    <source>
        <dbReference type="Pfam" id="PF14759"/>
    </source>
</evidence>
<dbReference type="GO" id="GO:0005737">
    <property type="term" value="C:cytoplasm"/>
    <property type="evidence" value="ECO:0007669"/>
    <property type="project" value="TreeGrafter"/>
</dbReference>
<comment type="cofactor">
    <cofactor evidence="1">
        <name>FAD</name>
        <dbReference type="ChEBI" id="CHEBI:57692"/>
    </cofactor>
</comment>
<dbReference type="Pfam" id="PF14759">
    <property type="entry name" value="Reductase_C"/>
    <property type="match status" value="1"/>
</dbReference>
<name>A0A6M1LSS8_9PROT</name>
<keyword evidence="2" id="KW-0285">Flavoprotein</keyword>
<feature type="domain" description="Reductase C-terminal" evidence="6">
    <location>
        <begin position="322"/>
        <end position="402"/>
    </location>
</feature>
<keyword evidence="8" id="KW-1185">Reference proteome</keyword>
<dbReference type="InterPro" id="IPR028202">
    <property type="entry name" value="Reductase_C"/>
</dbReference>
<sequence length="403" mass="41920">MSRRIVIIGGGQAGGRFAEALRRGGSDARITLLAEEPHAPYERPPLSKDVLAGKAAPDTTRIPVDWAALGIDILEGVRAEAIDRSAKRVQPAGGAAPIPYDTLVLATGARPRRLAALTDPDLPVFALRSLADAAALRAILTPGRRILLVGGGVIGLEVAATAAALGAHPIVVEMAPRLMPRGCPPAMADRLLALHRDRGVEVHLGTGVIAVDWAGAGILATLGNGERIEADGIVLGIGAAPDDGLAAAAGLRTQDGILVDGHARSLDDPDVLAIGDVARHPLPRFGVTLRQESWRHAEAQARHAAAALLDPALPDYDEVPGFWSDQHGTRLLVEGLPSEGREILRASAIESSWHIAPDGRLVGAATIGDSKAMAVARRLIAAGARPDPARLADPATDLRALLR</sequence>
<evidence type="ECO:0000256" key="2">
    <source>
        <dbReference type="ARBA" id="ARBA00022630"/>
    </source>
</evidence>
<evidence type="ECO:0000256" key="3">
    <source>
        <dbReference type="ARBA" id="ARBA00022827"/>
    </source>
</evidence>
<dbReference type="SUPFAM" id="SSF55424">
    <property type="entry name" value="FAD/NAD-linked reductases, dimerisation (C-terminal) domain"/>
    <property type="match status" value="1"/>
</dbReference>
<evidence type="ECO:0000259" key="5">
    <source>
        <dbReference type="Pfam" id="PF07992"/>
    </source>
</evidence>
<evidence type="ECO:0000256" key="4">
    <source>
        <dbReference type="ARBA" id="ARBA00023002"/>
    </source>
</evidence>
<keyword evidence="4" id="KW-0560">Oxidoreductase</keyword>
<reference evidence="7 8" key="1">
    <citation type="submission" date="2020-03" db="EMBL/GenBank/DDBJ databases">
        <title>Roseomonas stagni sp. nov., isolated from pond water in Japan.</title>
        <authorList>
            <person name="Furuhata K."/>
            <person name="Miyamoto H."/>
            <person name="Goto K."/>
        </authorList>
    </citation>
    <scope>NUCLEOTIDE SEQUENCE [LARGE SCALE GENOMIC DNA]</scope>
    <source>
        <strain evidence="7 8">PeD5</strain>
    </source>
</reference>
<dbReference type="AlphaFoldDB" id="A0A6M1LSS8"/>